<dbReference type="EMBL" id="LFMI01000267">
    <property type="protein sequence ID" value="OTA02014.1"/>
    <property type="molecule type" value="Genomic_DNA"/>
</dbReference>
<sequence length="183" mass="19399">MGHLPGFGVLGAVFMALRLLQIVSLVSVIGLTGSLVKDMVEEEACIATAYTLTSSILFSQHLLPLLIATAADATFLIAFIIAGCIIGKPVHNLTCKTFPNHGNAGTFISSLFTTTPASSSSSSSFNIITIDPSKSACHTIKATWGICIASTILFFASAAIAISLWNTLKHRRADRPRKTIDCE</sequence>
<keyword evidence="1" id="KW-0812">Transmembrane</keyword>
<proteinExistence type="predicted"/>
<dbReference type="Proteomes" id="UP000219286">
    <property type="component" value="Unassembled WGS sequence"/>
</dbReference>
<organism evidence="2 3">
    <name type="scientific">Trichoderma parareesei</name>
    <name type="common">Filamentous fungus</name>
    <dbReference type="NCBI Taxonomy" id="858221"/>
    <lineage>
        <taxon>Eukaryota</taxon>
        <taxon>Fungi</taxon>
        <taxon>Dikarya</taxon>
        <taxon>Ascomycota</taxon>
        <taxon>Pezizomycotina</taxon>
        <taxon>Sordariomycetes</taxon>
        <taxon>Hypocreomycetidae</taxon>
        <taxon>Hypocreales</taxon>
        <taxon>Hypocreaceae</taxon>
        <taxon>Trichoderma</taxon>
    </lineage>
</organism>
<feature type="transmembrane region" description="Helical" evidence="1">
    <location>
        <begin position="62"/>
        <end position="86"/>
    </location>
</feature>
<comment type="caution">
    <text evidence="2">The sequence shown here is derived from an EMBL/GenBank/DDBJ whole genome shotgun (WGS) entry which is preliminary data.</text>
</comment>
<evidence type="ECO:0000256" key="1">
    <source>
        <dbReference type="SAM" id="Phobius"/>
    </source>
</evidence>
<evidence type="ECO:0000313" key="3">
    <source>
        <dbReference type="Proteomes" id="UP000219286"/>
    </source>
</evidence>
<name>A0A2H2ZRS1_TRIPA</name>
<feature type="transmembrane region" description="Helical" evidence="1">
    <location>
        <begin position="142"/>
        <end position="168"/>
    </location>
</feature>
<reference evidence="2 3" key="1">
    <citation type="journal article" date="2015" name="Genome Announc.">
        <title>Genome sequence and annotation of Trichoderma parareesei, the ancestor of the cellulase producer Trichoderma reesei.</title>
        <authorList>
            <person name="Yang D."/>
            <person name="Pomraning K."/>
            <person name="Kopchinskiy A."/>
            <person name="Karimi Aghcheh R."/>
            <person name="Atanasova L."/>
            <person name="Chenthamara K."/>
            <person name="Baker S.E."/>
            <person name="Zhang R."/>
            <person name="Shen Q."/>
            <person name="Freitag M."/>
            <person name="Kubicek C.P."/>
            <person name="Druzhinina I.S."/>
        </authorList>
    </citation>
    <scope>NUCLEOTIDE SEQUENCE [LARGE SCALE GENOMIC DNA]</scope>
    <source>
        <strain evidence="2 3">CBS 125925</strain>
    </source>
</reference>
<dbReference type="AlphaFoldDB" id="A0A2H2ZRS1"/>
<keyword evidence="1" id="KW-1133">Transmembrane helix</keyword>
<keyword evidence="1" id="KW-0472">Membrane</keyword>
<keyword evidence="3" id="KW-1185">Reference proteome</keyword>
<protein>
    <submittedName>
        <fullName evidence="2">SSCRP protein</fullName>
    </submittedName>
</protein>
<evidence type="ECO:0000313" key="2">
    <source>
        <dbReference type="EMBL" id="OTA02014.1"/>
    </source>
</evidence>
<feature type="transmembrane region" description="Helical" evidence="1">
    <location>
        <begin position="7"/>
        <end position="31"/>
    </location>
</feature>
<gene>
    <name evidence="2" type="ORF">A9Z42_0023390</name>
</gene>
<dbReference type="OrthoDB" id="5366688at2759"/>
<accession>A0A2H2ZRS1</accession>